<dbReference type="InterPro" id="IPR011990">
    <property type="entry name" value="TPR-like_helical_dom_sf"/>
</dbReference>
<feature type="region of interest" description="Disordered" evidence="4">
    <location>
        <begin position="159"/>
        <end position="184"/>
    </location>
</feature>
<proteinExistence type="inferred from homology"/>
<dbReference type="PROSITE" id="PS50005">
    <property type="entry name" value="TPR"/>
    <property type="match status" value="2"/>
</dbReference>
<keyword evidence="6" id="KW-1185">Reference proteome</keyword>
<dbReference type="GO" id="GO:0005737">
    <property type="term" value="C:cytoplasm"/>
    <property type="evidence" value="ECO:0007669"/>
    <property type="project" value="TreeGrafter"/>
</dbReference>
<name>A0A086J4Y3_NEMA1</name>
<dbReference type="Pfam" id="PF13181">
    <property type="entry name" value="TPR_8"/>
    <property type="match status" value="1"/>
</dbReference>
<dbReference type="PANTHER" id="PTHR12558">
    <property type="entry name" value="CELL DIVISION CYCLE 16,23,27"/>
    <property type="match status" value="1"/>
</dbReference>
<comment type="similarity">
    <text evidence="2">Belongs to the APC3/CDC27 family.</text>
</comment>
<gene>
    <name evidence="5" type="ORF">NESG_00278</name>
</gene>
<dbReference type="GeneID" id="77675251"/>
<dbReference type="AlphaFoldDB" id="A0A086J4Y3"/>
<dbReference type="Gene3D" id="1.25.40.10">
    <property type="entry name" value="Tetratricopeptide repeat domain"/>
    <property type="match status" value="2"/>
</dbReference>
<dbReference type="PANTHER" id="PTHR12558:SF13">
    <property type="entry name" value="CELL DIVISION CYCLE PROTEIN 27 HOMOLOG"/>
    <property type="match status" value="1"/>
</dbReference>
<protein>
    <submittedName>
        <fullName evidence="5">Uncharacterized protein</fullName>
    </submittedName>
</protein>
<dbReference type="InterPro" id="IPR019734">
    <property type="entry name" value="TPR_rpt"/>
</dbReference>
<evidence type="ECO:0000256" key="2">
    <source>
        <dbReference type="ARBA" id="ARBA00038210"/>
    </source>
</evidence>
<dbReference type="GO" id="GO:0051301">
    <property type="term" value="P:cell division"/>
    <property type="evidence" value="ECO:0007669"/>
    <property type="project" value="TreeGrafter"/>
</dbReference>
<dbReference type="GO" id="GO:0016567">
    <property type="term" value="P:protein ubiquitination"/>
    <property type="evidence" value="ECO:0007669"/>
    <property type="project" value="TreeGrafter"/>
</dbReference>
<reference evidence="5 6" key="1">
    <citation type="journal article" date="2014" name="Genome Announc.">
        <title>Genome Sequence of the Microsporidian Species Nematocida sp1 Strain ERTm6 (ATCC PRA-372).</title>
        <authorList>
            <person name="Bakowski M.A."/>
            <person name="Priest M."/>
            <person name="Young S."/>
            <person name="Cuomo C.A."/>
            <person name="Troemel E.R."/>
        </authorList>
    </citation>
    <scope>NUCLEOTIDE SEQUENCE [LARGE SCALE GENOMIC DNA]</scope>
    <source>
        <strain evidence="5 6">ERTm6</strain>
    </source>
</reference>
<evidence type="ECO:0000256" key="1">
    <source>
        <dbReference type="ARBA" id="ARBA00022803"/>
    </source>
</evidence>
<sequence length="535" mass="60683">MSRVEEILCKCIQYERFKDAVYIVECLPEEEMKSMSLLLGYLFMRCAEHRRALQYLSKDASYTSLYYQALCHSHLKEYAQVKHLATQLLEKTKKPEAARRSTQLESMYMLRMDKVFVLALLADAESETANPEECLKRCMESADEGGLLYSVYRPMLEESTKTVRKQERGDENRSNGKPEDADKLNTDENTMIEKKLIARIEKERGKSTEQVLQNIMQECTLLKNVSLGGVSLFTADISFFDQLPIYSVASIAVHIFECGYMQKAGAVFEYIRVRDPCYIDTMHYYSSILWHSREKGLLTSLGRDIFGINSSSNVAWAVLGNHFSLKKETEKALECFERSLSIRKDPYVLCLMGHEQFMNSNLAESLKCFVESMKIKSENYSGIAGCGMIYEKIGKKDSAEYCFTRAIATNPQNVLLVYIAVKYFVSQSKLSSAYSLIQKHLHITEEIEVVAAKVLSDPKWVEKIHEKAASNEQTATHIGSFLLELAYIFVHSGHTQSGAKLAKESSGKGQYFMTRKTILLDIISSVLSGTATALM</sequence>
<organism evidence="5 6">
    <name type="scientific">Nematocida ausubeli (strain ATCC PRA-371 / ERTm2)</name>
    <name type="common">Nematode killer fungus</name>
    <dbReference type="NCBI Taxonomy" id="1913371"/>
    <lineage>
        <taxon>Eukaryota</taxon>
        <taxon>Fungi</taxon>
        <taxon>Fungi incertae sedis</taxon>
        <taxon>Microsporidia</taxon>
        <taxon>Nematocida</taxon>
    </lineage>
</organism>
<dbReference type="GO" id="GO:0007091">
    <property type="term" value="P:metaphase/anaphase transition of mitotic cell cycle"/>
    <property type="evidence" value="ECO:0007669"/>
    <property type="project" value="TreeGrafter"/>
</dbReference>
<keyword evidence="1 3" id="KW-0802">TPR repeat</keyword>
<dbReference type="SMART" id="SM00028">
    <property type="entry name" value="TPR"/>
    <property type="match status" value="4"/>
</dbReference>
<evidence type="ECO:0000256" key="4">
    <source>
        <dbReference type="SAM" id="MobiDB-lite"/>
    </source>
</evidence>
<feature type="repeat" description="TPR" evidence="3">
    <location>
        <begin position="380"/>
        <end position="413"/>
    </location>
</feature>
<comment type="caution">
    <text evidence="5">The sequence shown here is derived from an EMBL/GenBank/DDBJ whole genome shotgun (WGS) entry which is preliminary data.</text>
</comment>
<dbReference type="GO" id="GO:0005680">
    <property type="term" value="C:anaphase-promoting complex"/>
    <property type="evidence" value="ECO:0007669"/>
    <property type="project" value="TreeGrafter"/>
</dbReference>
<evidence type="ECO:0000313" key="5">
    <source>
        <dbReference type="EMBL" id="KFG27201.1"/>
    </source>
</evidence>
<dbReference type="SUPFAM" id="SSF48452">
    <property type="entry name" value="TPR-like"/>
    <property type="match status" value="1"/>
</dbReference>
<dbReference type="RefSeq" id="XP_052905756.1">
    <property type="nucleotide sequence ID" value="XM_053047931.1"/>
</dbReference>
<dbReference type="Proteomes" id="UP000054524">
    <property type="component" value="Unassembled WGS sequence"/>
</dbReference>
<evidence type="ECO:0000256" key="3">
    <source>
        <dbReference type="PROSITE-ProRule" id="PRU00339"/>
    </source>
</evidence>
<feature type="repeat" description="TPR" evidence="3">
    <location>
        <begin position="313"/>
        <end position="346"/>
    </location>
</feature>
<dbReference type="GO" id="GO:0031145">
    <property type="term" value="P:anaphase-promoting complex-dependent catabolic process"/>
    <property type="evidence" value="ECO:0007669"/>
    <property type="project" value="TreeGrafter"/>
</dbReference>
<evidence type="ECO:0000313" key="6">
    <source>
        <dbReference type="Proteomes" id="UP000054524"/>
    </source>
</evidence>
<dbReference type="EMBL" id="AKIJ01000001">
    <property type="protein sequence ID" value="KFG27201.1"/>
    <property type="molecule type" value="Genomic_DNA"/>
</dbReference>
<accession>A0A086J4Y3</accession>
<dbReference type="HOGENOM" id="CLU_034743_0_0_1"/>